<dbReference type="InterPro" id="IPR036465">
    <property type="entry name" value="vWFA_dom_sf"/>
</dbReference>
<dbReference type="EMBL" id="FQXC01000005">
    <property type="protein sequence ID" value="SHH91680.1"/>
    <property type="molecule type" value="Genomic_DNA"/>
</dbReference>
<reference evidence="2 3" key="1">
    <citation type="submission" date="2016-11" db="EMBL/GenBank/DDBJ databases">
        <authorList>
            <person name="Jaros S."/>
            <person name="Januszkiewicz K."/>
            <person name="Wedrychowicz H."/>
        </authorList>
    </citation>
    <scope>NUCLEOTIDE SEQUENCE [LARGE SCALE GENOMIC DNA]</scope>
    <source>
        <strain evidence="2 3">DSM 29431</strain>
    </source>
</reference>
<dbReference type="CDD" id="cd00198">
    <property type="entry name" value="vWFA"/>
    <property type="match status" value="1"/>
</dbReference>
<organism evidence="2 3">
    <name type="scientific">Marivita hallyeonensis</name>
    <dbReference type="NCBI Taxonomy" id="996342"/>
    <lineage>
        <taxon>Bacteria</taxon>
        <taxon>Pseudomonadati</taxon>
        <taxon>Pseudomonadota</taxon>
        <taxon>Alphaproteobacteria</taxon>
        <taxon>Rhodobacterales</taxon>
        <taxon>Roseobacteraceae</taxon>
        <taxon>Marivita</taxon>
    </lineage>
</organism>
<feature type="domain" description="VWFA" evidence="1">
    <location>
        <begin position="24"/>
        <end position="209"/>
    </location>
</feature>
<dbReference type="InterPro" id="IPR002035">
    <property type="entry name" value="VWF_A"/>
</dbReference>
<evidence type="ECO:0000313" key="2">
    <source>
        <dbReference type="EMBL" id="SHH91680.1"/>
    </source>
</evidence>
<dbReference type="AlphaFoldDB" id="A0A1M5WW32"/>
<proteinExistence type="predicted"/>
<dbReference type="SUPFAM" id="SSF53300">
    <property type="entry name" value="vWA-like"/>
    <property type="match status" value="1"/>
</dbReference>
<dbReference type="Proteomes" id="UP000184221">
    <property type="component" value="Unassembled WGS sequence"/>
</dbReference>
<gene>
    <name evidence="2" type="ORF">SAMN05443551_3554</name>
</gene>
<dbReference type="PROSITE" id="PS50234">
    <property type="entry name" value="VWFA"/>
    <property type="match status" value="1"/>
</dbReference>
<sequence length="222" mass="24516">MMLRGILPALSALLPTAGWACDLALVLAVDVSGSVDSWEYRLQRDGMAAALRDPAVSEALVAARAEVMVLQWTGSGRQKVTVPWRTIDSFEGLDAFADEVAADPRIWRNFSTAIGEALEKSIAQFENVPHCKRRVIDVSGDGTSNEGVEPSRLRAALRAESITVNAIVIESAEEDLTGYFWENVIYGDGAFVVTASDFKEYPKRIRQKLRRETTKQTAELRR</sequence>
<dbReference type="Pfam" id="PF06707">
    <property type="entry name" value="DUF1194"/>
    <property type="match status" value="1"/>
</dbReference>
<protein>
    <submittedName>
        <fullName evidence="2">Ca-activated chloride channel family protein</fullName>
    </submittedName>
</protein>
<keyword evidence="3" id="KW-1185">Reference proteome</keyword>
<accession>A0A1M5WW32</accession>
<dbReference type="Gene3D" id="3.40.50.410">
    <property type="entry name" value="von Willebrand factor, type A domain"/>
    <property type="match status" value="1"/>
</dbReference>
<dbReference type="STRING" id="996342.SAMN05443551_3554"/>
<name>A0A1M5WW32_9RHOB</name>
<evidence type="ECO:0000259" key="1">
    <source>
        <dbReference type="PROSITE" id="PS50234"/>
    </source>
</evidence>
<evidence type="ECO:0000313" key="3">
    <source>
        <dbReference type="Proteomes" id="UP000184221"/>
    </source>
</evidence>
<dbReference type="InterPro" id="IPR010607">
    <property type="entry name" value="DUF1194"/>
</dbReference>